<gene>
    <name evidence="1" type="ORF">B4067_1030</name>
</gene>
<sequence length="44" mass="5618">MRTIDIIVIFFQCMMIKVFWKINFTENSIRDRMKKFIEREEEMR</sequence>
<proteinExistence type="predicted"/>
<dbReference type="Proteomes" id="UP000031970">
    <property type="component" value="Unassembled WGS sequence"/>
</dbReference>
<evidence type="ECO:0000313" key="2">
    <source>
        <dbReference type="Proteomes" id="UP000031970"/>
    </source>
</evidence>
<evidence type="ECO:0000313" key="1">
    <source>
        <dbReference type="EMBL" id="KIL33653.1"/>
    </source>
</evidence>
<accession>A0ABD3ZZI6</accession>
<dbReference type="EMBL" id="JSXS01000008">
    <property type="protein sequence ID" value="KIL33653.1"/>
    <property type="molecule type" value="Genomic_DNA"/>
</dbReference>
<protein>
    <submittedName>
        <fullName evidence="1">Uncharacterized protein</fullName>
    </submittedName>
</protein>
<organism evidence="1 2">
    <name type="scientific">Bacillus subtilis subsp. subtilis</name>
    <dbReference type="NCBI Taxonomy" id="135461"/>
    <lineage>
        <taxon>Bacteria</taxon>
        <taxon>Bacillati</taxon>
        <taxon>Bacillota</taxon>
        <taxon>Bacilli</taxon>
        <taxon>Bacillales</taxon>
        <taxon>Bacillaceae</taxon>
        <taxon>Bacillus</taxon>
    </lineage>
</organism>
<dbReference type="AlphaFoldDB" id="A0ABD3ZZI6"/>
<name>A0ABD3ZZI6_BACIU</name>
<comment type="caution">
    <text evidence="1">The sequence shown here is derived from an EMBL/GenBank/DDBJ whole genome shotgun (WGS) entry which is preliminary data.</text>
</comment>
<reference evidence="1 2" key="1">
    <citation type="submission" date="2014-11" db="EMBL/GenBank/DDBJ databases">
        <title>Draft Genome Sequences of Nine Bacillus subtilis Strains that Form Spores with High Heat-Resistance.</title>
        <authorList>
            <person name="Krawcyk A.O."/>
            <person name="Berendsen E.M."/>
            <person name="de Jong A."/>
            <person name="Holsappel S."/>
            <person name="Eijlander R.T."/>
            <person name="Wells-Bennik M."/>
            <person name="Kuipers O.P."/>
        </authorList>
    </citation>
    <scope>NUCLEOTIDE SEQUENCE [LARGE SCALE GENOMIC DNA]</scope>
    <source>
        <strain evidence="1 2">B4067</strain>
    </source>
</reference>